<dbReference type="HAMAP" id="MF_01888">
    <property type="entry name" value="RraB"/>
    <property type="match status" value="1"/>
</dbReference>
<sequence>MTELQHWQDETHEIIASLLEDGSKADALYTLEHHFSGLDFDKLEKAALDCFKLEYEVTDAEEIVIETGETLLSFDAITQGTLEAEAIMLQVKQLLAIAEKYGLEYDGWGTYFEE</sequence>
<dbReference type="OrthoDB" id="7065464at2"/>
<dbReference type="InterPro" id="IPR016716">
    <property type="entry name" value="RraB"/>
</dbReference>
<comment type="similarity">
    <text evidence="2">Belongs to the RraB family.</text>
</comment>
<reference evidence="5" key="1">
    <citation type="submission" date="2017-05" db="EMBL/GenBank/DDBJ databases">
        <authorList>
            <person name="Sung H."/>
        </authorList>
    </citation>
    <scope>NUCLEOTIDE SEQUENCE [LARGE SCALE GENOMIC DNA]</scope>
    <source>
        <strain evidence="5">AMac2203</strain>
    </source>
</reference>
<dbReference type="SUPFAM" id="SSF89946">
    <property type="entry name" value="Hypothetical protein VC0424"/>
    <property type="match status" value="1"/>
</dbReference>
<dbReference type="PIRSF" id="PIRSF018193">
    <property type="entry name" value="UCP018193"/>
    <property type="match status" value="1"/>
</dbReference>
<dbReference type="NCBIfam" id="NF008393">
    <property type="entry name" value="PRK11191.1"/>
    <property type="match status" value="1"/>
</dbReference>
<accession>A0A1Y0D0T9</accession>
<feature type="domain" description="Regulator of ribonuclease activity B" evidence="3">
    <location>
        <begin position="8"/>
        <end position="110"/>
    </location>
</feature>
<comment type="subcellular location">
    <subcellularLocation>
        <location evidence="2">Cytoplasm</location>
    </subcellularLocation>
</comment>
<dbReference type="Proteomes" id="UP000243793">
    <property type="component" value="Chromosome"/>
</dbReference>
<evidence type="ECO:0000256" key="1">
    <source>
        <dbReference type="ARBA" id="ARBA00022490"/>
    </source>
</evidence>
<comment type="function">
    <text evidence="2">Globally modulates RNA abundance by binding to RNase E (Rne) and regulating its endonucleolytic activity. Can modulate Rne action in a substrate-dependent manner by altering the composition of the degradosome.</text>
</comment>
<dbReference type="KEGG" id="ocm:CBP12_12380"/>
<dbReference type="GO" id="GO:0060698">
    <property type="term" value="F:endoribonuclease inhibitor activity"/>
    <property type="evidence" value="ECO:0007669"/>
    <property type="project" value="UniProtKB-UniRule"/>
</dbReference>
<dbReference type="AlphaFoldDB" id="A0A1Y0D0T9"/>
<protein>
    <recommendedName>
        <fullName evidence="2">Regulator of ribonuclease activity B</fullName>
    </recommendedName>
</protein>
<evidence type="ECO:0000313" key="5">
    <source>
        <dbReference type="Proteomes" id="UP000243793"/>
    </source>
</evidence>
<dbReference type="EMBL" id="CP021376">
    <property type="protein sequence ID" value="ART80854.1"/>
    <property type="molecule type" value="Genomic_DNA"/>
</dbReference>
<keyword evidence="1 2" id="KW-0963">Cytoplasm</keyword>
<dbReference type="InterPro" id="IPR036701">
    <property type="entry name" value="RraB-like_sf"/>
</dbReference>
<evidence type="ECO:0000256" key="2">
    <source>
        <dbReference type="HAMAP-Rule" id="MF_01888"/>
    </source>
</evidence>
<proteinExistence type="inferred from homology"/>
<keyword evidence="5" id="KW-1185">Reference proteome</keyword>
<evidence type="ECO:0000259" key="3">
    <source>
        <dbReference type="Pfam" id="PF06877"/>
    </source>
</evidence>
<gene>
    <name evidence="2" type="primary">rraB</name>
    <name evidence="4" type="ORF">CBP12_12380</name>
</gene>
<dbReference type="GO" id="GO:0005737">
    <property type="term" value="C:cytoplasm"/>
    <property type="evidence" value="ECO:0007669"/>
    <property type="project" value="UniProtKB-SubCell"/>
</dbReference>
<dbReference type="Pfam" id="PF06877">
    <property type="entry name" value="RraB"/>
    <property type="match status" value="1"/>
</dbReference>
<name>A0A1Y0D0T9_9GAMM</name>
<dbReference type="Gene3D" id="3.30.70.970">
    <property type="entry name" value="RraB-like"/>
    <property type="match status" value="1"/>
</dbReference>
<dbReference type="GO" id="GO:0019899">
    <property type="term" value="F:enzyme binding"/>
    <property type="evidence" value="ECO:0007669"/>
    <property type="project" value="UniProtKB-UniRule"/>
</dbReference>
<organism evidence="4 5">
    <name type="scientific">Oceanisphaera avium</name>
    <dbReference type="NCBI Taxonomy" id="1903694"/>
    <lineage>
        <taxon>Bacteria</taxon>
        <taxon>Pseudomonadati</taxon>
        <taxon>Pseudomonadota</taxon>
        <taxon>Gammaproteobacteria</taxon>
        <taxon>Aeromonadales</taxon>
        <taxon>Aeromonadaceae</taxon>
        <taxon>Oceanisphaera</taxon>
    </lineage>
</organism>
<comment type="subunit">
    <text evidence="2">Interacts with the C-terminal region of Rne.</text>
</comment>
<dbReference type="InterPro" id="IPR009671">
    <property type="entry name" value="RraB_dom"/>
</dbReference>
<evidence type="ECO:0000313" key="4">
    <source>
        <dbReference type="EMBL" id="ART80854.1"/>
    </source>
</evidence>